<dbReference type="Gene3D" id="1.20.120.1220">
    <property type="match status" value="1"/>
</dbReference>
<feature type="domain" description="Prepilin type IV endopeptidase peptidase" evidence="8">
    <location>
        <begin position="120"/>
        <end position="233"/>
    </location>
</feature>
<dbReference type="GO" id="GO:0004190">
    <property type="term" value="F:aspartic-type endopeptidase activity"/>
    <property type="evidence" value="ECO:0007669"/>
    <property type="project" value="InterPro"/>
</dbReference>
<evidence type="ECO:0000313" key="10">
    <source>
        <dbReference type="EMBL" id="PJC30291.1"/>
    </source>
</evidence>
<sequence>MFIEPIFPIPYSIFLLFVVGLFFGSFLNVLADRLSMGKTMGGRSMCDSCMHVLSWNDLIPIVSFLILRGKCRYCKAPFSIQYPLVELFTGVIFVITWYFSLHSILIPPDSYLLHSIHLGFAAVLIVMLLADFRYQIIPDEMQIALLILGVSKILYTSIVIGGVGLSVVSQTMGMHALYGLSVMAPLLLVFLITKGRGMGFGDVKLAFVMGLILGLLPGFLALYIGFVIGGIVGGILLLTKKGKRKTKIAFGPFLILGLYTMIFFENEIVLFVSKIYGF</sequence>
<keyword evidence="5 7" id="KW-1133">Transmembrane helix</keyword>
<reference evidence="11" key="1">
    <citation type="submission" date="2017-09" db="EMBL/GenBank/DDBJ databases">
        <title>Depth-based differentiation of microbial function through sediment-hosted aquifers and enrichment of novel symbionts in the deep terrestrial subsurface.</title>
        <authorList>
            <person name="Probst A.J."/>
            <person name="Ladd B."/>
            <person name="Jarett J.K."/>
            <person name="Geller-Mcgrath D.E."/>
            <person name="Sieber C.M.K."/>
            <person name="Emerson J.B."/>
            <person name="Anantharaman K."/>
            <person name="Thomas B.C."/>
            <person name="Malmstrom R."/>
            <person name="Stieglmeier M."/>
            <person name="Klingl A."/>
            <person name="Woyke T."/>
            <person name="Ryan C.M."/>
            <person name="Banfield J.F."/>
        </authorList>
    </citation>
    <scope>NUCLEOTIDE SEQUENCE [LARGE SCALE GENOMIC DNA]</scope>
</reference>
<feature type="domain" description="Prepilin peptidase A24 N-terminal" evidence="9">
    <location>
        <begin position="18"/>
        <end position="98"/>
    </location>
</feature>
<comment type="similarity">
    <text evidence="2">Belongs to the peptidase A24 family.</text>
</comment>
<dbReference type="Pfam" id="PF06750">
    <property type="entry name" value="A24_N_bact"/>
    <property type="match status" value="1"/>
</dbReference>
<name>A0A2M8EWQ1_9BACT</name>
<evidence type="ECO:0000256" key="1">
    <source>
        <dbReference type="ARBA" id="ARBA00004651"/>
    </source>
</evidence>
<organism evidence="10 11">
    <name type="scientific">Candidatus Roizmanbacteria bacterium CG_4_9_14_0_2_um_filter_39_13</name>
    <dbReference type="NCBI Taxonomy" id="1974839"/>
    <lineage>
        <taxon>Bacteria</taxon>
        <taxon>Candidatus Roizmaniibacteriota</taxon>
    </lineage>
</organism>
<dbReference type="InterPro" id="IPR000045">
    <property type="entry name" value="Prepilin_IV_endopep_pep"/>
</dbReference>
<proteinExistence type="inferred from homology"/>
<evidence type="ECO:0000313" key="11">
    <source>
        <dbReference type="Proteomes" id="UP000231383"/>
    </source>
</evidence>
<dbReference type="Proteomes" id="UP000231383">
    <property type="component" value="Unassembled WGS sequence"/>
</dbReference>
<gene>
    <name evidence="10" type="ORF">CO051_06455</name>
</gene>
<comment type="subcellular location">
    <subcellularLocation>
        <location evidence="1">Cell membrane</location>
        <topology evidence="1">Multi-pass membrane protein</topology>
    </subcellularLocation>
</comment>
<comment type="caution">
    <text evidence="10">The sequence shown here is derived from an EMBL/GenBank/DDBJ whole genome shotgun (WGS) entry which is preliminary data.</text>
</comment>
<evidence type="ECO:0000259" key="8">
    <source>
        <dbReference type="Pfam" id="PF01478"/>
    </source>
</evidence>
<dbReference type="InterPro" id="IPR010627">
    <property type="entry name" value="Prepilin_pept_A24_N"/>
</dbReference>
<evidence type="ECO:0000256" key="4">
    <source>
        <dbReference type="ARBA" id="ARBA00022692"/>
    </source>
</evidence>
<accession>A0A2M8EWQ1</accession>
<keyword evidence="3" id="KW-1003">Cell membrane</keyword>
<dbReference type="Pfam" id="PF01478">
    <property type="entry name" value="Peptidase_A24"/>
    <property type="match status" value="1"/>
</dbReference>
<dbReference type="PANTHER" id="PTHR30487:SF0">
    <property type="entry name" value="PREPILIN LEADER PEPTIDASE_N-METHYLTRANSFERASE-RELATED"/>
    <property type="match status" value="1"/>
</dbReference>
<feature type="transmembrane region" description="Helical" evidence="7">
    <location>
        <begin position="175"/>
        <end position="193"/>
    </location>
</feature>
<dbReference type="InterPro" id="IPR050882">
    <property type="entry name" value="Prepilin_peptidase/N-MTase"/>
</dbReference>
<protein>
    <recommendedName>
        <fullName evidence="12">Prepilin peptidase</fullName>
    </recommendedName>
</protein>
<evidence type="ECO:0000256" key="5">
    <source>
        <dbReference type="ARBA" id="ARBA00022989"/>
    </source>
</evidence>
<evidence type="ECO:0008006" key="12">
    <source>
        <dbReference type="Google" id="ProtNLM"/>
    </source>
</evidence>
<feature type="transmembrane region" description="Helical" evidence="7">
    <location>
        <begin position="142"/>
        <end position="168"/>
    </location>
</feature>
<evidence type="ECO:0000259" key="9">
    <source>
        <dbReference type="Pfam" id="PF06750"/>
    </source>
</evidence>
<feature type="transmembrane region" description="Helical" evidence="7">
    <location>
        <begin position="111"/>
        <end position="130"/>
    </location>
</feature>
<evidence type="ECO:0000256" key="7">
    <source>
        <dbReference type="SAM" id="Phobius"/>
    </source>
</evidence>
<dbReference type="PANTHER" id="PTHR30487">
    <property type="entry name" value="TYPE 4 PREPILIN-LIKE PROTEINS LEADER PEPTIDE-PROCESSING ENZYME"/>
    <property type="match status" value="1"/>
</dbReference>
<dbReference type="GO" id="GO:0006465">
    <property type="term" value="P:signal peptide processing"/>
    <property type="evidence" value="ECO:0007669"/>
    <property type="project" value="TreeGrafter"/>
</dbReference>
<feature type="transmembrane region" description="Helical" evidence="7">
    <location>
        <begin position="205"/>
        <end position="238"/>
    </location>
</feature>
<evidence type="ECO:0000256" key="6">
    <source>
        <dbReference type="ARBA" id="ARBA00023136"/>
    </source>
</evidence>
<feature type="transmembrane region" description="Helical" evidence="7">
    <location>
        <begin position="80"/>
        <end position="99"/>
    </location>
</feature>
<keyword evidence="4 7" id="KW-0812">Transmembrane</keyword>
<evidence type="ECO:0000256" key="2">
    <source>
        <dbReference type="ARBA" id="ARBA00005801"/>
    </source>
</evidence>
<dbReference type="GO" id="GO:0005886">
    <property type="term" value="C:plasma membrane"/>
    <property type="evidence" value="ECO:0007669"/>
    <property type="project" value="UniProtKB-SubCell"/>
</dbReference>
<dbReference type="EMBL" id="PFSC01000166">
    <property type="protein sequence ID" value="PJC30291.1"/>
    <property type="molecule type" value="Genomic_DNA"/>
</dbReference>
<dbReference type="AlphaFoldDB" id="A0A2M8EWQ1"/>
<evidence type="ECO:0000256" key="3">
    <source>
        <dbReference type="ARBA" id="ARBA00022475"/>
    </source>
</evidence>
<feature type="transmembrane region" description="Helical" evidence="7">
    <location>
        <begin position="52"/>
        <end position="68"/>
    </location>
</feature>
<feature type="transmembrane region" description="Helical" evidence="7">
    <location>
        <begin position="250"/>
        <end position="272"/>
    </location>
</feature>
<feature type="transmembrane region" description="Helical" evidence="7">
    <location>
        <begin position="12"/>
        <end position="31"/>
    </location>
</feature>
<keyword evidence="6 7" id="KW-0472">Membrane</keyword>